<name>A0A1H9JW24_FLAFI</name>
<accession>A0A1H9JW24</accession>
<dbReference type="EMBL" id="FOFZ01000005">
    <property type="protein sequence ID" value="SEQ91039.1"/>
    <property type="molecule type" value="Genomic_DNA"/>
</dbReference>
<feature type="transmembrane region" description="Helical" evidence="1">
    <location>
        <begin position="79"/>
        <end position="96"/>
    </location>
</feature>
<sequence>MKKGIILKDIIPFLLWFSTMLFIAILIDVLLHFLNLGYVGTYLGYVGTFTILISFTYSLKKRNIINFGVPKVLLDYHEYLALAGSIMILVHAGVHMNAILPWLAIAILLINVASGLIGKHIVQQAHQTMKDRKKELKQAGLSSDEMEKELFWDTITIEKMRQWRTIHLPITYFLALLSLIHIIAVLIFNE</sequence>
<feature type="transmembrane region" description="Helical" evidence="1">
    <location>
        <begin position="12"/>
        <end position="33"/>
    </location>
</feature>
<evidence type="ECO:0008006" key="4">
    <source>
        <dbReference type="Google" id="ProtNLM"/>
    </source>
</evidence>
<dbReference type="OrthoDB" id="5763267at2"/>
<organism evidence="2 3">
    <name type="scientific">Flavobacterium frigoris</name>
    <dbReference type="NCBI Taxonomy" id="229204"/>
    <lineage>
        <taxon>Bacteria</taxon>
        <taxon>Pseudomonadati</taxon>
        <taxon>Bacteroidota</taxon>
        <taxon>Flavobacteriia</taxon>
        <taxon>Flavobacteriales</taxon>
        <taxon>Flavobacteriaceae</taxon>
        <taxon>Flavobacterium</taxon>
    </lineage>
</organism>
<protein>
    <recommendedName>
        <fullName evidence="4">DUF4149 domain-containing protein</fullName>
    </recommendedName>
</protein>
<dbReference type="Proteomes" id="UP000183658">
    <property type="component" value="Unassembled WGS sequence"/>
</dbReference>
<dbReference type="RefSeq" id="WP_074723098.1">
    <property type="nucleotide sequence ID" value="NZ_CBCRVS010000004.1"/>
</dbReference>
<feature type="transmembrane region" description="Helical" evidence="1">
    <location>
        <begin position="170"/>
        <end position="188"/>
    </location>
</feature>
<keyword evidence="1" id="KW-0472">Membrane</keyword>
<evidence type="ECO:0000256" key="1">
    <source>
        <dbReference type="SAM" id="Phobius"/>
    </source>
</evidence>
<evidence type="ECO:0000313" key="2">
    <source>
        <dbReference type="EMBL" id="SEQ91039.1"/>
    </source>
</evidence>
<dbReference type="AlphaFoldDB" id="A0A1H9JW24"/>
<keyword evidence="1" id="KW-0812">Transmembrane</keyword>
<reference evidence="3" key="1">
    <citation type="submission" date="2016-10" db="EMBL/GenBank/DDBJ databases">
        <authorList>
            <person name="Varghese N."/>
            <person name="Submissions S."/>
        </authorList>
    </citation>
    <scope>NUCLEOTIDE SEQUENCE [LARGE SCALE GENOMIC DNA]</scope>
    <source>
        <strain evidence="3">DSM 15719</strain>
    </source>
</reference>
<evidence type="ECO:0000313" key="3">
    <source>
        <dbReference type="Proteomes" id="UP000183658"/>
    </source>
</evidence>
<keyword evidence="3" id="KW-1185">Reference proteome</keyword>
<keyword evidence="1" id="KW-1133">Transmembrane helix</keyword>
<gene>
    <name evidence="2" type="ORF">SAMN05444355_10577</name>
</gene>
<feature type="transmembrane region" description="Helical" evidence="1">
    <location>
        <begin position="102"/>
        <end position="122"/>
    </location>
</feature>
<proteinExistence type="predicted"/>
<feature type="transmembrane region" description="Helical" evidence="1">
    <location>
        <begin position="39"/>
        <end position="59"/>
    </location>
</feature>